<keyword evidence="8" id="KW-0539">Nucleus</keyword>
<keyword evidence="6" id="KW-0779">Telomere</keyword>
<evidence type="ECO:0000313" key="9">
    <source>
        <dbReference type="EMBL" id="KAK9929525.1"/>
    </source>
</evidence>
<dbReference type="InterPro" id="IPR042617">
    <property type="entry name" value="CTC1-like"/>
</dbReference>
<gene>
    <name evidence="9" type="ORF">M0R45_026621</name>
</gene>
<dbReference type="PANTHER" id="PTHR14865">
    <property type="entry name" value="CST COMPLEX SUBUNIT CTC1"/>
    <property type="match status" value="1"/>
</dbReference>
<keyword evidence="5" id="KW-0158">Chromosome</keyword>
<organism evidence="9 10">
    <name type="scientific">Rubus argutus</name>
    <name type="common">Southern blackberry</name>
    <dbReference type="NCBI Taxonomy" id="59490"/>
    <lineage>
        <taxon>Eukaryota</taxon>
        <taxon>Viridiplantae</taxon>
        <taxon>Streptophyta</taxon>
        <taxon>Embryophyta</taxon>
        <taxon>Tracheophyta</taxon>
        <taxon>Spermatophyta</taxon>
        <taxon>Magnoliopsida</taxon>
        <taxon>eudicotyledons</taxon>
        <taxon>Gunneridae</taxon>
        <taxon>Pentapetalae</taxon>
        <taxon>rosids</taxon>
        <taxon>fabids</taxon>
        <taxon>Rosales</taxon>
        <taxon>Rosaceae</taxon>
        <taxon>Rosoideae</taxon>
        <taxon>Rosoideae incertae sedis</taxon>
        <taxon>Rubus</taxon>
    </lineage>
</organism>
<evidence type="ECO:0000256" key="6">
    <source>
        <dbReference type="ARBA" id="ARBA00022895"/>
    </source>
</evidence>
<dbReference type="GO" id="GO:0010833">
    <property type="term" value="P:telomere maintenance via telomere lengthening"/>
    <property type="evidence" value="ECO:0007669"/>
    <property type="project" value="TreeGrafter"/>
</dbReference>
<reference evidence="9 10" key="1">
    <citation type="journal article" date="2023" name="G3 (Bethesda)">
        <title>A chromosome-length genome assembly and annotation of blackberry (Rubus argutus, cv. 'Hillquist').</title>
        <authorList>
            <person name="Bruna T."/>
            <person name="Aryal R."/>
            <person name="Dudchenko O."/>
            <person name="Sargent D.J."/>
            <person name="Mead D."/>
            <person name="Buti M."/>
            <person name="Cavallini A."/>
            <person name="Hytonen T."/>
            <person name="Andres J."/>
            <person name="Pham M."/>
            <person name="Weisz D."/>
            <person name="Mascagni F."/>
            <person name="Usai G."/>
            <person name="Natali L."/>
            <person name="Bassil N."/>
            <person name="Fernandez G.E."/>
            <person name="Lomsadze A."/>
            <person name="Armour M."/>
            <person name="Olukolu B."/>
            <person name="Poorten T."/>
            <person name="Britton C."/>
            <person name="Davik J."/>
            <person name="Ashrafi H."/>
            <person name="Aiden E.L."/>
            <person name="Borodovsky M."/>
            <person name="Worthington M."/>
        </authorList>
    </citation>
    <scope>NUCLEOTIDE SEQUENCE [LARGE SCALE GENOMIC DNA]</scope>
    <source>
        <strain evidence="9">PI 553951</strain>
    </source>
</reference>
<evidence type="ECO:0000256" key="3">
    <source>
        <dbReference type="ARBA" id="ARBA00006332"/>
    </source>
</evidence>
<dbReference type="AlphaFoldDB" id="A0AAW1WXP7"/>
<evidence type="ECO:0000256" key="1">
    <source>
        <dbReference type="ARBA" id="ARBA00004123"/>
    </source>
</evidence>
<comment type="subcellular location">
    <subcellularLocation>
        <location evidence="2">Chromosome</location>
        <location evidence="2">Telomere</location>
    </subcellularLocation>
    <subcellularLocation>
        <location evidence="1">Nucleus</location>
    </subcellularLocation>
</comment>
<evidence type="ECO:0000256" key="7">
    <source>
        <dbReference type="ARBA" id="ARBA00023125"/>
    </source>
</evidence>
<dbReference type="GO" id="GO:1990879">
    <property type="term" value="C:CST complex"/>
    <property type="evidence" value="ECO:0007669"/>
    <property type="project" value="TreeGrafter"/>
</dbReference>
<evidence type="ECO:0000313" key="10">
    <source>
        <dbReference type="Proteomes" id="UP001457282"/>
    </source>
</evidence>
<dbReference type="GO" id="GO:0042162">
    <property type="term" value="F:telomeric DNA binding"/>
    <property type="evidence" value="ECO:0007669"/>
    <property type="project" value="TreeGrafter"/>
</dbReference>
<name>A0AAW1WXP7_RUBAR</name>
<protein>
    <recommendedName>
        <fullName evidence="4">CST complex subunit CTC1</fullName>
    </recommendedName>
</protein>
<comment type="similarity">
    <text evidence="3">Belongs to the CTC1 family.</text>
</comment>
<sequence length="94" mass="10758">MFDSSYQDLAVSVSSDNALSSYDENLLKFIIFNACFSKFWTIGASMMDLDAVKRLKTDNLMETEMSMQHIWATEVEHINPLTQCRNVIQELIDG</sequence>
<evidence type="ECO:0000256" key="5">
    <source>
        <dbReference type="ARBA" id="ARBA00022454"/>
    </source>
</evidence>
<accession>A0AAW1WXP7</accession>
<dbReference type="GO" id="GO:0003697">
    <property type="term" value="F:single-stranded DNA binding"/>
    <property type="evidence" value="ECO:0007669"/>
    <property type="project" value="TreeGrafter"/>
</dbReference>
<dbReference type="Proteomes" id="UP001457282">
    <property type="component" value="Unassembled WGS sequence"/>
</dbReference>
<keyword evidence="7" id="KW-0238">DNA-binding</keyword>
<proteinExistence type="inferred from homology"/>
<evidence type="ECO:0000256" key="8">
    <source>
        <dbReference type="ARBA" id="ARBA00023242"/>
    </source>
</evidence>
<dbReference type="EMBL" id="JBEDUW010000005">
    <property type="protein sequence ID" value="KAK9929525.1"/>
    <property type="molecule type" value="Genomic_DNA"/>
</dbReference>
<dbReference type="PANTHER" id="PTHR14865:SF2">
    <property type="entry name" value="CST COMPLEX SUBUNIT CTC1"/>
    <property type="match status" value="1"/>
</dbReference>
<keyword evidence="10" id="KW-1185">Reference proteome</keyword>
<evidence type="ECO:0000256" key="2">
    <source>
        <dbReference type="ARBA" id="ARBA00004574"/>
    </source>
</evidence>
<dbReference type="GO" id="GO:0045740">
    <property type="term" value="P:positive regulation of DNA replication"/>
    <property type="evidence" value="ECO:0007669"/>
    <property type="project" value="TreeGrafter"/>
</dbReference>
<comment type="caution">
    <text evidence="9">The sequence shown here is derived from an EMBL/GenBank/DDBJ whole genome shotgun (WGS) entry which is preliminary data.</text>
</comment>
<evidence type="ECO:0000256" key="4">
    <source>
        <dbReference type="ARBA" id="ARBA00016175"/>
    </source>
</evidence>